<gene>
    <name evidence="1" type="ORF">BEWA_011970</name>
</gene>
<name>L1LBT2_THEEQ</name>
<evidence type="ECO:0000313" key="2">
    <source>
        <dbReference type="Proteomes" id="UP000031512"/>
    </source>
</evidence>
<evidence type="ECO:0000313" key="1">
    <source>
        <dbReference type="EMBL" id="EKX72638.1"/>
    </source>
</evidence>
<dbReference type="eggNOG" id="ENOG502TN26">
    <property type="taxonomic scope" value="Eukaryota"/>
</dbReference>
<protein>
    <submittedName>
        <fullName evidence="1">Uncharacterized protein</fullName>
    </submittedName>
</protein>
<dbReference type="Proteomes" id="UP000031512">
    <property type="component" value="Unassembled WGS sequence"/>
</dbReference>
<dbReference type="KEGG" id="beq:BEWA_011970"/>
<comment type="caution">
    <text evidence="1">The sequence shown here is derived from an EMBL/GenBank/DDBJ whole genome shotgun (WGS) entry which is preliminary data.</text>
</comment>
<dbReference type="VEuPathDB" id="PiroplasmaDB:BEWA_011970"/>
<keyword evidence="2" id="KW-1185">Reference proteome</keyword>
<dbReference type="AlphaFoldDB" id="L1LBT2"/>
<reference evidence="1 2" key="1">
    <citation type="journal article" date="2012" name="BMC Genomics">
        <title>Comparative genomic analysis and phylogenetic position of Theileria equi.</title>
        <authorList>
            <person name="Kappmeyer L.S."/>
            <person name="Thiagarajan M."/>
            <person name="Herndon D.R."/>
            <person name="Ramsay J.D."/>
            <person name="Caler E."/>
            <person name="Djikeng A."/>
            <person name="Gillespie J.J."/>
            <person name="Lau A.O."/>
            <person name="Roalson E.H."/>
            <person name="Silva J.C."/>
            <person name="Silva M.G."/>
            <person name="Suarez C.E."/>
            <person name="Ueti M.W."/>
            <person name="Nene V.M."/>
            <person name="Mealey R.H."/>
            <person name="Knowles D.P."/>
            <person name="Brayton K.A."/>
        </authorList>
    </citation>
    <scope>NUCLEOTIDE SEQUENCE [LARGE SCALE GENOMIC DNA]</scope>
    <source>
        <strain evidence="1 2">WA</strain>
    </source>
</reference>
<dbReference type="OrthoDB" id="361663at2759"/>
<dbReference type="RefSeq" id="XP_004832090.1">
    <property type="nucleotide sequence ID" value="XM_004832033.1"/>
</dbReference>
<dbReference type="EMBL" id="ACOU01000004">
    <property type="protein sequence ID" value="EKX72638.1"/>
    <property type="molecule type" value="Genomic_DNA"/>
</dbReference>
<organism evidence="1 2">
    <name type="scientific">Theileria equi strain WA</name>
    <dbReference type="NCBI Taxonomy" id="1537102"/>
    <lineage>
        <taxon>Eukaryota</taxon>
        <taxon>Sar</taxon>
        <taxon>Alveolata</taxon>
        <taxon>Apicomplexa</taxon>
        <taxon>Aconoidasida</taxon>
        <taxon>Piroplasmida</taxon>
        <taxon>Theileriidae</taxon>
        <taxon>Theileria</taxon>
    </lineage>
</organism>
<proteinExistence type="predicted"/>
<sequence length="216" mass="25304">MIRISHSNILRSAKFPTGNGDIDGSSLYYFKRFIKGTKSINKLKTLNTIKNFHKIDPNNRRKYVFSGERRLHLHSIPKPRIISKITFQKGHFQETRILPYDFYSCVVRSLVGVKLNYLDIKRSQVIRECTEVYPFELKSILYNFARIYSYKMDVEELGQFEELLRLGTDSNNNSLLLLYLSTRKTIPRNLLEDNKILVKLLRFISHGHPALDFNAS</sequence>
<dbReference type="GeneID" id="15804273"/>
<accession>L1LBT2</accession>